<evidence type="ECO:0000256" key="4">
    <source>
        <dbReference type="ARBA" id="ARBA00022741"/>
    </source>
</evidence>
<evidence type="ECO:0000256" key="9">
    <source>
        <dbReference type="ARBA" id="ARBA00023128"/>
    </source>
</evidence>
<evidence type="ECO:0000256" key="13">
    <source>
        <dbReference type="SAM" id="MobiDB-lite"/>
    </source>
</evidence>
<evidence type="ECO:0008006" key="18">
    <source>
        <dbReference type="Google" id="ProtNLM"/>
    </source>
</evidence>
<reference evidence="16 17" key="1">
    <citation type="journal article" date="2018" name="Mol. Biol. Evol.">
        <title>Broad Genomic Sampling Reveals a Smut Pathogenic Ancestry of the Fungal Clade Ustilaginomycotina.</title>
        <authorList>
            <person name="Kijpornyongpan T."/>
            <person name="Mondo S.J."/>
            <person name="Barry K."/>
            <person name="Sandor L."/>
            <person name="Lee J."/>
            <person name="Lipzen A."/>
            <person name="Pangilinan J."/>
            <person name="LaButti K."/>
            <person name="Hainaut M."/>
            <person name="Henrissat B."/>
            <person name="Grigoriev I.V."/>
            <person name="Spatafora J.W."/>
            <person name="Aime M.C."/>
        </authorList>
    </citation>
    <scope>NUCLEOTIDE SEQUENCE [LARGE SCALE GENOMIC DNA]</scope>
    <source>
        <strain evidence="16 17">MCA 3882</strain>
    </source>
</reference>
<feature type="domain" description="BCS1 N-terminal" evidence="15">
    <location>
        <begin position="52"/>
        <end position="301"/>
    </location>
</feature>
<comment type="subcellular location">
    <subcellularLocation>
        <location evidence="1">Mitochondrion inner membrane</location>
        <topology evidence="1">Single-pass membrane protein</topology>
    </subcellularLocation>
</comment>
<dbReference type="SMART" id="SM01024">
    <property type="entry name" value="BCS1_N"/>
    <property type="match status" value="1"/>
</dbReference>
<keyword evidence="4 12" id="KW-0547">Nucleotide-binding</keyword>
<evidence type="ECO:0000256" key="10">
    <source>
        <dbReference type="ARBA" id="ARBA00023136"/>
    </source>
</evidence>
<feature type="non-terminal residue" evidence="16">
    <location>
        <position position="600"/>
    </location>
</feature>
<dbReference type="Proteomes" id="UP000245771">
    <property type="component" value="Unassembled WGS sequence"/>
</dbReference>
<dbReference type="PROSITE" id="PS00674">
    <property type="entry name" value="AAA"/>
    <property type="match status" value="1"/>
</dbReference>
<dbReference type="FunCoup" id="A0A316VAP2">
    <property type="interactions" value="136"/>
</dbReference>
<dbReference type="EMBL" id="KZ819603">
    <property type="protein sequence ID" value="PWN34699.1"/>
    <property type="molecule type" value="Genomic_DNA"/>
</dbReference>
<evidence type="ECO:0000256" key="2">
    <source>
        <dbReference type="ARBA" id="ARBA00007448"/>
    </source>
</evidence>
<evidence type="ECO:0000256" key="6">
    <source>
        <dbReference type="ARBA" id="ARBA00022801"/>
    </source>
</evidence>
<proteinExistence type="inferred from homology"/>
<feature type="region of interest" description="Disordered" evidence="13">
    <location>
        <begin position="486"/>
        <end position="506"/>
    </location>
</feature>
<keyword evidence="3" id="KW-0812">Transmembrane</keyword>
<dbReference type="RefSeq" id="XP_025355001.1">
    <property type="nucleotide sequence ID" value="XM_025495820.1"/>
</dbReference>
<comment type="catalytic activity">
    <reaction evidence="11">
        <text>ATP + H2O = ADP + phosphate + H(+)</text>
        <dbReference type="Rhea" id="RHEA:13065"/>
        <dbReference type="ChEBI" id="CHEBI:15377"/>
        <dbReference type="ChEBI" id="CHEBI:15378"/>
        <dbReference type="ChEBI" id="CHEBI:30616"/>
        <dbReference type="ChEBI" id="CHEBI:43474"/>
        <dbReference type="ChEBI" id="CHEBI:456216"/>
    </reaction>
    <physiologicalReaction direction="left-to-right" evidence="11">
        <dbReference type="Rhea" id="RHEA:13066"/>
    </physiologicalReaction>
</comment>
<dbReference type="InterPro" id="IPR003593">
    <property type="entry name" value="AAA+_ATPase"/>
</dbReference>
<dbReference type="GO" id="GO:0005524">
    <property type="term" value="F:ATP binding"/>
    <property type="evidence" value="ECO:0007669"/>
    <property type="project" value="UniProtKB-KW"/>
</dbReference>
<gene>
    <name evidence="16" type="ORF">FA14DRAFT_107768</name>
</gene>
<sequence length="600" mass="66124">TSGSSSSPAPIERNIASTSSPTIAAESSSGDGSLFSGLFAGNPYFSAGFGLMIFGAALAASRRGITTAATQAQRRLLVSLEIPSKDKAHPWFLSWMGAQAKAQAMREAGLLPHQKESIGEFLGIRSKRQQQLEAEGSSSSSSTVDDPLRTGNHRASPIRIYSHELSVETMQANLKKPNASSAIMQQQSLQMEAGGQRDTSRDARFAFVPGPGTHWFRYKGCWMRFTRERNGRMIDLTTGAPWETITLTTLRSHQHLFTELLAEARQLALTSSEGKTTIYTVWGTEWRPFGLPRRARDLQSVVLARGKRDRIENDVRRFMQRGWWYAERGIPYRRGYLLHGSPGSGKSSFIFALAGSLDLSICLLNLSERGLTDDKLNFLLSNAPERSILLLEDVDSAFLGRQRAAESDGYQANVTFSGLLNSLDGVASSESRIIFMTTNHVERLDPALIRPGRVDYIEELGDAEPDQVEDLFMRFYGPRQLRIQSSVSEDPASALANDENPKLKEDQLRPLAQRLAQLVESESIRRRRALGLDDAGRFASNPGEEGSASSTLDQKESDRRLKASKAMRLQPAARGGVSMAELQGLFIQNLDDGQAAVSMF</sequence>
<dbReference type="Pfam" id="PF08740">
    <property type="entry name" value="BCS1_N"/>
    <property type="match status" value="1"/>
</dbReference>
<dbReference type="InterPro" id="IPR003960">
    <property type="entry name" value="ATPase_AAA_CS"/>
</dbReference>
<dbReference type="GO" id="GO:0034551">
    <property type="term" value="P:mitochondrial respiratory chain complex III assembly"/>
    <property type="evidence" value="ECO:0007669"/>
    <property type="project" value="UniProtKB-ARBA"/>
</dbReference>
<keyword evidence="6" id="KW-0378">Hydrolase</keyword>
<dbReference type="PANTHER" id="PTHR23070">
    <property type="entry name" value="BCS1 AAA-TYPE ATPASE"/>
    <property type="match status" value="1"/>
</dbReference>
<keyword evidence="10" id="KW-0472">Membrane</keyword>
<comment type="similarity">
    <text evidence="2">Belongs to the AAA ATPase family. BCS1 subfamily.</text>
</comment>
<evidence type="ECO:0000256" key="5">
    <source>
        <dbReference type="ARBA" id="ARBA00022792"/>
    </source>
</evidence>
<feature type="region of interest" description="Disordered" evidence="13">
    <location>
        <begin position="535"/>
        <end position="567"/>
    </location>
</feature>
<dbReference type="SMART" id="SM00382">
    <property type="entry name" value="AAA"/>
    <property type="match status" value="1"/>
</dbReference>
<protein>
    <recommendedName>
        <fullName evidence="18">Mitochondrial chaperone BCS1</fullName>
    </recommendedName>
</protein>
<organism evidence="16 17">
    <name type="scientific">Meira miltonrushii</name>
    <dbReference type="NCBI Taxonomy" id="1280837"/>
    <lineage>
        <taxon>Eukaryota</taxon>
        <taxon>Fungi</taxon>
        <taxon>Dikarya</taxon>
        <taxon>Basidiomycota</taxon>
        <taxon>Ustilaginomycotina</taxon>
        <taxon>Exobasidiomycetes</taxon>
        <taxon>Exobasidiales</taxon>
        <taxon>Brachybasidiaceae</taxon>
        <taxon>Meira</taxon>
    </lineage>
</organism>
<dbReference type="SUPFAM" id="SSF52540">
    <property type="entry name" value="P-loop containing nucleoside triphosphate hydrolases"/>
    <property type="match status" value="1"/>
</dbReference>
<evidence type="ECO:0000256" key="12">
    <source>
        <dbReference type="RuleBase" id="RU003651"/>
    </source>
</evidence>
<dbReference type="GeneID" id="37017601"/>
<keyword evidence="9" id="KW-0496">Mitochondrion</keyword>
<accession>A0A316VAP2</accession>
<keyword evidence="8" id="KW-1133">Transmembrane helix</keyword>
<dbReference type="OrthoDB" id="10251412at2759"/>
<evidence type="ECO:0000259" key="15">
    <source>
        <dbReference type="SMART" id="SM01024"/>
    </source>
</evidence>
<evidence type="ECO:0000259" key="14">
    <source>
        <dbReference type="SMART" id="SM00382"/>
    </source>
</evidence>
<feature type="non-terminal residue" evidence="16">
    <location>
        <position position="1"/>
    </location>
</feature>
<feature type="domain" description="AAA+ ATPase" evidence="14">
    <location>
        <begin position="332"/>
        <end position="464"/>
    </location>
</feature>
<dbReference type="InterPro" id="IPR014851">
    <property type="entry name" value="BCS1_N"/>
</dbReference>
<evidence type="ECO:0000256" key="7">
    <source>
        <dbReference type="ARBA" id="ARBA00022840"/>
    </source>
</evidence>
<evidence type="ECO:0000313" key="16">
    <source>
        <dbReference type="EMBL" id="PWN34699.1"/>
    </source>
</evidence>
<dbReference type="InterPro" id="IPR003959">
    <property type="entry name" value="ATPase_AAA_core"/>
</dbReference>
<evidence type="ECO:0000256" key="1">
    <source>
        <dbReference type="ARBA" id="ARBA00004434"/>
    </source>
</evidence>
<dbReference type="InParanoid" id="A0A316VAP2"/>
<feature type="region of interest" description="Disordered" evidence="13">
    <location>
        <begin position="1"/>
        <end position="24"/>
    </location>
</feature>
<dbReference type="InterPro" id="IPR027417">
    <property type="entry name" value="P-loop_NTPase"/>
</dbReference>
<feature type="compositionally biased region" description="Polar residues" evidence="13">
    <location>
        <begin position="15"/>
        <end position="24"/>
    </location>
</feature>
<name>A0A316VAP2_9BASI</name>
<evidence type="ECO:0000256" key="8">
    <source>
        <dbReference type="ARBA" id="ARBA00022989"/>
    </source>
</evidence>
<dbReference type="GO" id="GO:0016887">
    <property type="term" value="F:ATP hydrolysis activity"/>
    <property type="evidence" value="ECO:0007669"/>
    <property type="project" value="InterPro"/>
</dbReference>
<dbReference type="GO" id="GO:0005743">
    <property type="term" value="C:mitochondrial inner membrane"/>
    <property type="evidence" value="ECO:0007669"/>
    <property type="project" value="UniProtKB-SubCell"/>
</dbReference>
<dbReference type="Gene3D" id="3.40.50.300">
    <property type="entry name" value="P-loop containing nucleotide triphosphate hydrolases"/>
    <property type="match status" value="1"/>
</dbReference>
<evidence type="ECO:0000313" key="17">
    <source>
        <dbReference type="Proteomes" id="UP000245771"/>
    </source>
</evidence>
<dbReference type="CDD" id="cd19510">
    <property type="entry name" value="RecA-like_BCS1"/>
    <property type="match status" value="1"/>
</dbReference>
<keyword evidence="5" id="KW-0999">Mitochondrion inner membrane</keyword>
<evidence type="ECO:0000256" key="11">
    <source>
        <dbReference type="ARBA" id="ARBA00048778"/>
    </source>
</evidence>
<dbReference type="Pfam" id="PF00004">
    <property type="entry name" value="AAA"/>
    <property type="match status" value="1"/>
</dbReference>
<dbReference type="FunFam" id="3.40.50.300:FF:000768">
    <property type="entry name" value="Probable mitochondrial chaperone bcs1"/>
    <property type="match status" value="1"/>
</dbReference>
<dbReference type="InterPro" id="IPR050747">
    <property type="entry name" value="Mitochondrial_chaperone_BCS1"/>
</dbReference>
<dbReference type="AlphaFoldDB" id="A0A316VAP2"/>
<keyword evidence="7 12" id="KW-0067">ATP-binding</keyword>
<keyword evidence="17" id="KW-1185">Reference proteome</keyword>
<feature type="region of interest" description="Disordered" evidence="13">
    <location>
        <begin position="129"/>
        <end position="155"/>
    </location>
</feature>
<dbReference type="STRING" id="1280837.A0A316VAP2"/>
<evidence type="ECO:0000256" key="3">
    <source>
        <dbReference type="ARBA" id="ARBA00022692"/>
    </source>
</evidence>